<protein>
    <submittedName>
        <fullName evidence="1">Uncharacterized protein</fullName>
    </submittedName>
</protein>
<dbReference type="Proteomes" id="UP000796880">
    <property type="component" value="Unassembled WGS sequence"/>
</dbReference>
<dbReference type="EMBL" id="VOIH02000002">
    <property type="protein sequence ID" value="KAF3454948.1"/>
    <property type="molecule type" value="Genomic_DNA"/>
</dbReference>
<comment type="caution">
    <text evidence="1">The sequence shown here is derived from an EMBL/GenBank/DDBJ whole genome shotgun (WGS) entry which is preliminary data.</text>
</comment>
<accession>A0A8K0HNW3</accession>
<name>A0A8K0HNW3_9ROSA</name>
<dbReference type="AlphaFoldDB" id="A0A8K0HNW3"/>
<proteinExistence type="predicted"/>
<sequence length="54" mass="5620">MSGTIAGAPMHYIPLELRSKACLGENSTRMGDILGSPRVALLFISFLLIASGAA</sequence>
<evidence type="ECO:0000313" key="2">
    <source>
        <dbReference type="Proteomes" id="UP000796880"/>
    </source>
</evidence>
<reference evidence="1" key="1">
    <citation type="submission" date="2020-03" db="EMBL/GenBank/DDBJ databases">
        <title>A high-quality chromosome-level genome assembly of a woody plant with both climbing and erect habits, Rhamnella rubrinervis.</title>
        <authorList>
            <person name="Lu Z."/>
            <person name="Yang Y."/>
            <person name="Zhu X."/>
            <person name="Sun Y."/>
        </authorList>
    </citation>
    <scope>NUCLEOTIDE SEQUENCE</scope>
    <source>
        <strain evidence="1">BYM</strain>
        <tissue evidence="1">Leaf</tissue>
    </source>
</reference>
<organism evidence="1 2">
    <name type="scientific">Rhamnella rubrinervis</name>
    <dbReference type="NCBI Taxonomy" id="2594499"/>
    <lineage>
        <taxon>Eukaryota</taxon>
        <taxon>Viridiplantae</taxon>
        <taxon>Streptophyta</taxon>
        <taxon>Embryophyta</taxon>
        <taxon>Tracheophyta</taxon>
        <taxon>Spermatophyta</taxon>
        <taxon>Magnoliopsida</taxon>
        <taxon>eudicotyledons</taxon>
        <taxon>Gunneridae</taxon>
        <taxon>Pentapetalae</taxon>
        <taxon>rosids</taxon>
        <taxon>fabids</taxon>
        <taxon>Rosales</taxon>
        <taxon>Rhamnaceae</taxon>
        <taxon>rhamnoid group</taxon>
        <taxon>Rhamneae</taxon>
        <taxon>Rhamnella</taxon>
    </lineage>
</organism>
<evidence type="ECO:0000313" key="1">
    <source>
        <dbReference type="EMBL" id="KAF3454948.1"/>
    </source>
</evidence>
<keyword evidence="2" id="KW-1185">Reference proteome</keyword>
<gene>
    <name evidence="1" type="ORF">FNV43_RR05396</name>
</gene>
<dbReference type="OrthoDB" id="1742041at2759"/>